<keyword evidence="2 6" id="KW-0240">DNA-directed RNA polymerase</keyword>
<dbReference type="NCBIfam" id="TIGR04567">
    <property type="entry name" value="RNAP_delt_lowGC"/>
    <property type="match status" value="1"/>
</dbReference>
<evidence type="ECO:0000313" key="9">
    <source>
        <dbReference type="EMBL" id="MXQ52995.1"/>
    </source>
</evidence>
<dbReference type="GO" id="GO:0006355">
    <property type="term" value="P:regulation of DNA-templated transcription"/>
    <property type="evidence" value="ECO:0007669"/>
    <property type="project" value="UniProtKB-UniRule"/>
</dbReference>
<dbReference type="Gene3D" id="1.10.10.1250">
    <property type="entry name" value="RNA polymerase, subunit delta, N-terminal domain"/>
    <property type="match status" value="1"/>
</dbReference>
<keyword evidence="5 6" id="KW-0804">Transcription</keyword>
<evidence type="ECO:0000256" key="6">
    <source>
        <dbReference type="HAMAP-Rule" id="MF_00357"/>
    </source>
</evidence>
<comment type="caution">
    <text evidence="9">The sequence shown here is derived from an EMBL/GenBank/DDBJ whole genome shotgun (WGS) entry which is preliminary data.</text>
</comment>
<proteinExistence type="inferred from homology"/>
<dbReference type="GO" id="GO:0006351">
    <property type="term" value="P:DNA-templated transcription"/>
    <property type="evidence" value="ECO:0007669"/>
    <property type="project" value="InterPro"/>
</dbReference>
<dbReference type="HAMAP" id="MF_00357">
    <property type="entry name" value="RNApol_bact_RpoE"/>
    <property type="match status" value="1"/>
</dbReference>
<dbReference type="InterPro" id="IPR029757">
    <property type="entry name" value="RpoE"/>
</dbReference>
<dbReference type="AlphaFoldDB" id="A0A6I4VRT0"/>
<dbReference type="InterPro" id="IPR007759">
    <property type="entry name" value="Asxl_HARE-HTH"/>
</dbReference>
<comment type="function">
    <text evidence="6">Participates in both the initiation and recycling phases of transcription. In the presence of the delta subunit, RNAP displays an increased specificity of transcription, a decreased affinity for nucleic acids, and an increased efficiency of RNA synthesis because of enhanced recycling.</text>
</comment>
<comment type="similarity">
    <text evidence="1 6">Belongs to the RpoE family.</text>
</comment>
<organism evidence="9 10">
    <name type="scientific">Shimazuella alba</name>
    <dbReference type="NCBI Taxonomy" id="2690964"/>
    <lineage>
        <taxon>Bacteria</taxon>
        <taxon>Bacillati</taxon>
        <taxon>Bacillota</taxon>
        <taxon>Bacilli</taxon>
        <taxon>Bacillales</taxon>
        <taxon>Thermoactinomycetaceae</taxon>
        <taxon>Shimazuella</taxon>
    </lineage>
</organism>
<protein>
    <recommendedName>
        <fullName evidence="6">Probable DNA-directed RNA polymerase subunit delta</fullName>
    </recommendedName>
    <alternativeName>
        <fullName evidence="6">RNAP delta factor</fullName>
    </alternativeName>
</protein>
<feature type="region of interest" description="Disordered" evidence="7">
    <location>
        <begin position="107"/>
        <end position="161"/>
    </location>
</feature>
<dbReference type="GO" id="GO:0003899">
    <property type="term" value="F:DNA-directed RNA polymerase activity"/>
    <property type="evidence" value="ECO:0007669"/>
    <property type="project" value="UniProtKB-UniRule"/>
</dbReference>
<evidence type="ECO:0000313" key="10">
    <source>
        <dbReference type="Proteomes" id="UP000430692"/>
    </source>
</evidence>
<evidence type="ECO:0000256" key="7">
    <source>
        <dbReference type="SAM" id="MobiDB-lite"/>
    </source>
</evidence>
<sequence>MSGEMAKAKVTEKIRETAMVDLAYDQLKSSGEPMLYRDILNTIAKQKGFTKDDVERYIAQLYTEINIDGRFVCVGRSLWGLKHWYPIETSTDSAIVANVKDDYDADLDDDDLFGSDDDFTDEIDELESSNDFDDDDDHEDDDSNEFAGEDADEEEDEDEDY</sequence>
<evidence type="ECO:0000256" key="5">
    <source>
        <dbReference type="ARBA" id="ARBA00023163"/>
    </source>
</evidence>
<evidence type="ECO:0000256" key="3">
    <source>
        <dbReference type="ARBA" id="ARBA00022679"/>
    </source>
</evidence>
<accession>A0A6I4VRT0</accession>
<evidence type="ECO:0000256" key="2">
    <source>
        <dbReference type="ARBA" id="ARBA00022478"/>
    </source>
</evidence>
<dbReference type="PROSITE" id="PS51913">
    <property type="entry name" value="HTH_HARE"/>
    <property type="match status" value="1"/>
</dbReference>
<dbReference type="Pfam" id="PF05066">
    <property type="entry name" value="HARE-HTH"/>
    <property type="match status" value="1"/>
</dbReference>
<reference evidence="9 10" key="1">
    <citation type="submission" date="2019-12" db="EMBL/GenBank/DDBJ databases">
        <title>Whole-genome analyses of novel actinobacteria.</title>
        <authorList>
            <person name="Sahin N."/>
            <person name="Saygin H."/>
        </authorList>
    </citation>
    <scope>NUCLEOTIDE SEQUENCE [LARGE SCALE GENOMIC DNA]</scope>
    <source>
        <strain evidence="9 10">KC615</strain>
    </source>
</reference>
<dbReference type="Proteomes" id="UP000430692">
    <property type="component" value="Unassembled WGS sequence"/>
</dbReference>
<keyword evidence="4 6" id="KW-0548">Nucleotidyltransferase</keyword>
<comment type="subunit">
    <text evidence="6">RNAP is composed of a core of 2 alpha, a beta and a beta' subunits. The core is associated with a delta subunit and one of several sigma factors.</text>
</comment>
<dbReference type="GO" id="GO:0000428">
    <property type="term" value="C:DNA-directed RNA polymerase complex"/>
    <property type="evidence" value="ECO:0007669"/>
    <property type="project" value="UniProtKB-KW"/>
</dbReference>
<keyword evidence="3 6" id="KW-0808">Transferase</keyword>
<gene>
    <name evidence="6 9" type="primary">rpoE</name>
    <name evidence="9" type="ORF">GSM42_04450</name>
</gene>
<keyword evidence="10" id="KW-1185">Reference proteome</keyword>
<feature type="domain" description="HTH HARE-type" evidence="8">
    <location>
        <begin position="17"/>
        <end position="84"/>
    </location>
</feature>
<dbReference type="InterPro" id="IPR038087">
    <property type="entry name" value="RNAP_delta_N_dom_sf"/>
</dbReference>
<evidence type="ECO:0000256" key="4">
    <source>
        <dbReference type="ARBA" id="ARBA00022695"/>
    </source>
</evidence>
<name>A0A6I4VRT0_9BACL</name>
<evidence type="ECO:0000259" key="8">
    <source>
        <dbReference type="PROSITE" id="PS51913"/>
    </source>
</evidence>
<dbReference type="EMBL" id="WUUL01000002">
    <property type="protein sequence ID" value="MXQ52995.1"/>
    <property type="molecule type" value="Genomic_DNA"/>
</dbReference>
<evidence type="ECO:0000256" key="1">
    <source>
        <dbReference type="ARBA" id="ARBA00009828"/>
    </source>
</evidence>